<sequence>MWQPRRQGKARWRRHGGATGSHGERHVDGPDHPKGDLAATRGEAGSPAGPSERRHGGGGARAPATDGEWRRNKRWKGAGRRGGMLTKQSTAGRGGRRREARRRRCPSGEDNDDDLAACGTGGGEAEGRRDLRKRLDGLGRKTGDRSGGKTMPAMELGAEAELTRMRGGWDSGGSSAKRSGRRGAVERGGAEGGGSTTGRGLSRRRGVAGGGGKGNGSACMVGW</sequence>
<evidence type="ECO:0000313" key="2">
    <source>
        <dbReference type="EMBL" id="ABA97210.1"/>
    </source>
</evidence>
<feature type="compositionally biased region" description="Basic residues" evidence="1">
    <location>
        <begin position="94"/>
        <end position="105"/>
    </location>
</feature>
<accession>Q2QV46</accession>
<organism evidence="2">
    <name type="scientific">Oryza sativa subsp. japonica</name>
    <name type="common">Rice</name>
    <dbReference type="NCBI Taxonomy" id="39947"/>
    <lineage>
        <taxon>Eukaryota</taxon>
        <taxon>Viridiplantae</taxon>
        <taxon>Streptophyta</taxon>
        <taxon>Embryophyta</taxon>
        <taxon>Tracheophyta</taxon>
        <taxon>Spermatophyta</taxon>
        <taxon>Magnoliopsida</taxon>
        <taxon>Liliopsida</taxon>
        <taxon>Poales</taxon>
        <taxon>Poaceae</taxon>
        <taxon>BOP clade</taxon>
        <taxon>Oryzoideae</taxon>
        <taxon>Oryzeae</taxon>
        <taxon>Oryzinae</taxon>
        <taxon>Oryza</taxon>
        <taxon>Oryza sativa</taxon>
    </lineage>
</organism>
<feature type="region of interest" description="Disordered" evidence="1">
    <location>
        <begin position="1"/>
        <end position="223"/>
    </location>
</feature>
<proteinExistence type="predicted"/>
<dbReference type="EMBL" id="DP000011">
    <property type="protein sequence ID" value="ABA97210.1"/>
    <property type="molecule type" value="Genomic_DNA"/>
</dbReference>
<gene>
    <name evidence="2" type="ordered locus">LOC_Os12g14060</name>
</gene>
<reference evidence="2" key="3">
    <citation type="submission" date="2006-01" db="EMBL/GenBank/DDBJ databases">
        <authorList>
            <person name="Buell R."/>
        </authorList>
    </citation>
    <scope>NUCLEOTIDE SEQUENCE</scope>
</reference>
<feature type="compositionally biased region" description="Basic and acidic residues" evidence="1">
    <location>
        <begin position="22"/>
        <end position="35"/>
    </location>
</feature>
<evidence type="ECO:0000256" key="1">
    <source>
        <dbReference type="SAM" id="MobiDB-lite"/>
    </source>
</evidence>
<reference evidence="2" key="2">
    <citation type="submission" date="2005-04" db="EMBL/GenBank/DDBJ databases">
        <authorList>
            <person name="Buell C.R."/>
            <person name="Wing R.A."/>
            <person name="McCombie W.A."/>
            <person name="Ouyang S."/>
        </authorList>
    </citation>
    <scope>NUCLEOTIDE SEQUENCE</scope>
</reference>
<name>Q2QV46_ORYSJ</name>
<reference evidence="2" key="1">
    <citation type="journal article" date="2005" name="BMC Biol.">
        <title>The sequence of rice chromosomes 11 and 12, rich in disease resistance genes and recent gene duplications.</title>
        <authorList>
            <consortium name="The rice chromosomes 11 and 12 sequencing consortia"/>
        </authorList>
    </citation>
    <scope>NUCLEOTIDE SEQUENCE [LARGE SCALE GENOMIC DNA]</scope>
</reference>
<dbReference type="AlphaFoldDB" id="Q2QV46"/>
<feature type="compositionally biased region" description="Basic residues" evidence="1">
    <location>
        <begin position="1"/>
        <end position="16"/>
    </location>
</feature>
<protein>
    <submittedName>
        <fullName evidence="2">Retrotransposon protein, putative, Ty3-gypsy subclass</fullName>
    </submittedName>
</protein>
<feature type="compositionally biased region" description="Basic and acidic residues" evidence="1">
    <location>
        <begin position="125"/>
        <end position="147"/>
    </location>
</feature>